<reference evidence="1" key="2">
    <citation type="submission" date="2004-02" db="EMBL/GenBank/DDBJ databases">
        <authorList>
            <consortium name="Genoscope"/>
            <consortium name="Whitehead Institute Centre for Genome Research"/>
        </authorList>
    </citation>
    <scope>NUCLEOTIDE SEQUENCE</scope>
</reference>
<reference evidence="1" key="1">
    <citation type="journal article" date="2004" name="Nature">
        <title>Genome duplication in the teleost fish Tetraodon nigroviridis reveals the early vertebrate proto-karyotype.</title>
        <authorList>
            <person name="Jaillon O."/>
            <person name="Aury J.-M."/>
            <person name="Brunet F."/>
            <person name="Petit J.-L."/>
            <person name="Stange-Thomann N."/>
            <person name="Mauceli E."/>
            <person name="Bouneau L."/>
            <person name="Fischer C."/>
            <person name="Ozouf-Costaz C."/>
            <person name="Bernot A."/>
            <person name="Nicaud S."/>
            <person name="Jaffe D."/>
            <person name="Fisher S."/>
            <person name="Lutfalla G."/>
            <person name="Dossat C."/>
            <person name="Segurens B."/>
            <person name="Dasilva C."/>
            <person name="Salanoubat M."/>
            <person name="Levy M."/>
            <person name="Boudet N."/>
            <person name="Castellano S."/>
            <person name="Anthouard V."/>
            <person name="Jubin C."/>
            <person name="Castelli V."/>
            <person name="Katinka M."/>
            <person name="Vacherie B."/>
            <person name="Biemont C."/>
            <person name="Skalli Z."/>
            <person name="Cattolico L."/>
            <person name="Poulain J."/>
            <person name="De Berardinis V."/>
            <person name="Cruaud C."/>
            <person name="Duprat S."/>
            <person name="Brottier P."/>
            <person name="Coutanceau J.-P."/>
            <person name="Gouzy J."/>
            <person name="Parra G."/>
            <person name="Lardier G."/>
            <person name="Chapple C."/>
            <person name="McKernan K.J."/>
            <person name="McEwan P."/>
            <person name="Bosak S."/>
            <person name="Kellis M."/>
            <person name="Volff J.-N."/>
            <person name="Guigo R."/>
            <person name="Zody M.C."/>
            <person name="Mesirov J."/>
            <person name="Lindblad-Toh K."/>
            <person name="Birren B."/>
            <person name="Nusbaum C."/>
            <person name="Kahn D."/>
            <person name="Robinson-Rechavi M."/>
            <person name="Laudet V."/>
            <person name="Schachter V."/>
            <person name="Quetier F."/>
            <person name="Saurin W."/>
            <person name="Scarpelli C."/>
            <person name="Wincker P."/>
            <person name="Lander E.S."/>
            <person name="Weissenbach J."/>
            <person name="Roest Crollius H."/>
        </authorList>
    </citation>
    <scope>NUCLEOTIDE SEQUENCE [LARGE SCALE GENOMIC DNA]</scope>
</reference>
<dbReference type="EMBL" id="CAAE01015045">
    <property type="protein sequence ID" value="CAG12088.1"/>
    <property type="molecule type" value="Genomic_DNA"/>
</dbReference>
<evidence type="ECO:0000313" key="1">
    <source>
        <dbReference type="EMBL" id="CAG12088.1"/>
    </source>
</evidence>
<dbReference type="KEGG" id="tng:GSTEN00034243G001"/>
<name>Q4RHP4_TETNG</name>
<accession>Q4RHP4</accession>
<gene>
    <name evidence="1" type="ORF">GSTENG00034243001</name>
</gene>
<protein>
    <submittedName>
        <fullName evidence="1">(spotted green pufferfish) hypothetical protein</fullName>
    </submittedName>
</protein>
<proteinExistence type="predicted"/>
<organism evidence="1">
    <name type="scientific">Tetraodon nigroviridis</name>
    <name type="common">Spotted green pufferfish</name>
    <name type="synonym">Chelonodon nigroviridis</name>
    <dbReference type="NCBI Taxonomy" id="99883"/>
    <lineage>
        <taxon>Eukaryota</taxon>
        <taxon>Metazoa</taxon>
        <taxon>Chordata</taxon>
        <taxon>Craniata</taxon>
        <taxon>Vertebrata</taxon>
        <taxon>Euteleostomi</taxon>
        <taxon>Actinopterygii</taxon>
        <taxon>Neopterygii</taxon>
        <taxon>Teleostei</taxon>
        <taxon>Neoteleostei</taxon>
        <taxon>Acanthomorphata</taxon>
        <taxon>Eupercaria</taxon>
        <taxon>Tetraodontiformes</taxon>
        <taxon>Tetradontoidea</taxon>
        <taxon>Tetraodontidae</taxon>
        <taxon>Tetraodon</taxon>
    </lineage>
</organism>
<comment type="caution">
    <text evidence="1">The sequence shown here is derived from an EMBL/GenBank/DDBJ whole genome shotgun (WGS) entry which is preliminary data.</text>
</comment>
<dbReference type="AlphaFoldDB" id="Q4RHP4"/>
<sequence>MFKLKLKFDLHRDVVSDILRKEASVCRVKGEAFR</sequence>